<organism evidence="1">
    <name type="scientific">Streptomyces sp. F12</name>
    <dbReference type="NCBI Taxonomy" id="1436084"/>
    <lineage>
        <taxon>Bacteria</taxon>
        <taxon>Bacillati</taxon>
        <taxon>Actinomycetota</taxon>
        <taxon>Actinomycetes</taxon>
        <taxon>Kitasatosporales</taxon>
        <taxon>Streptomycetaceae</taxon>
        <taxon>Streptomyces</taxon>
    </lineage>
</organism>
<dbReference type="EMBL" id="KF602051">
    <property type="protein sequence ID" value="AHE40423.1"/>
    <property type="molecule type" value="Genomic_DNA"/>
</dbReference>
<dbReference type="AlphaFoldDB" id="V9Z8I3"/>
<proteinExistence type="predicted"/>
<name>V9Z8I3_9ACTN</name>
<evidence type="ECO:0000313" key="1">
    <source>
        <dbReference type="EMBL" id="AHE40423.1"/>
    </source>
</evidence>
<keyword evidence="1" id="KW-0614">Plasmid</keyword>
<geneLocation type="plasmid" evidence="1">
    <name>pFRL6</name>
</geneLocation>
<accession>V9Z8I3</accession>
<protein>
    <submittedName>
        <fullName evidence="1">Uncharacterized protein</fullName>
    </submittedName>
</protein>
<sequence length="61" mass="7104">MNSRDKHPRPVDRWLSAIRMHLRKWTGSGGQSVQHHFLQGVAYKLGSGAVTLLILWWETRH</sequence>
<gene>
    <name evidence="1" type="ORF">pFRL6_336</name>
</gene>
<reference evidence="1" key="1">
    <citation type="submission" date="2013-09" db="EMBL/GenBank/DDBJ databases">
        <title>Complete nucleotide sequence of Streptomyces linear plasmid pFRL6.</title>
        <authorList>
            <person name="Chen Z."/>
            <person name="Fang P."/>
            <person name="Qin Z."/>
        </authorList>
    </citation>
    <scope>NUCLEOTIDE SEQUENCE</scope>
    <source>
        <plasmid evidence="1">pFRL6</plasmid>
    </source>
</reference>